<evidence type="ECO:0000259" key="1">
    <source>
        <dbReference type="PROSITE" id="PS51819"/>
    </source>
</evidence>
<gene>
    <name evidence="2" type="ORF">F7Q92_07200</name>
</gene>
<protein>
    <submittedName>
        <fullName evidence="2">Glyoxalase/bleomycin resistance/extradiol dioxygenase family protein</fullName>
    </submittedName>
</protein>
<dbReference type="Gene3D" id="3.10.180.10">
    <property type="entry name" value="2,3-Dihydroxybiphenyl 1,2-Dioxygenase, domain 1"/>
    <property type="match status" value="1"/>
</dbReference>
<keyword evidence="3" id="KW-1185">Reference proteome</keyword>
<keyword evidence="2" id="KW-0560">Oxidoreductase</keyword>
<dbReference type="Pfam" id="PF22677">
    <property type="entry name" value="Ble-like_N"/>
    <property type="match status" value="1"/>
</dbReference>
<comment type="caution">
    <text evidence="2">The sequence shown here is derived from an EMBL/GenBank/DDBJ whole genome shotgun (WGS) entry which is preliminary data.</text>
</comment>
<keyword evidence="2" id="KW-0223">Dioxygenase</keyword>
<proteinExistence type="predicted"/>
<evidence type="ECO:0000313" key="3">
    <source>
        <dbReference type="Proteomes" id="UP000430120"/>
    </source>
</evidence>
<dbReference type="InterPro" id="IPR037523">
    <property type="entry name" value="VOC_core"/>
</dbReference>
<dbReference type="Proteomes" id="UP000430120">
    <property type="component" value="Unassembled WGS sequence"/>
</dbReference>
<evidence type="ECO:0000313" key="2">
    <source>
        <dbReference type="EMBL" id="KAB0583652.1"/>
    </source>
</evidence>
<sequence>MSRQIFLNLPVADLPRSVAFFEALGFTRKPEFSDDTGAGLVISDTIWLMLTTHARFKTFTPKEVCDTSRAVEVLISLSCDSKEEVDALVAKALAAGGSTYDQPEDLGFMYSHSFVDLDGHGWGVLYMPGTPA</sequence>
<dbReference type="EMBL" id="VZPB01000012">
    <property type="protein sequence ID" value="KAB0583652.1"/>
    <property type="molecule type" value="Genomic_DNA"/>
</dbReference>
<dbReference type="InterPro" id="IPR053863">
    <property type="entry name" value="Glyoxy/Ble-like_N"/>
</dbReference>
<dbReference type="RefSeq" id="WP_151123503.1">
    <property type="nucleotide sequence ID" value="NZ_CP088081.1"/>
</dbReference>
<dbReference type="GO" id="GO:0051213">
    <property type="term" value="F:dioxygenase activity"/>
    <property type="evidence" value="ECO:0007669"/>
    <property type="project" value="UniProtKB-KW"/>
</dbReference>
<reference evidence="2 3" key="1">
    <citation type="submission" date="2019-09" db="EMBL/GenBank/DDBJ databases">
        <title>Draft genome sequences of 48 bacterial type strains from the CCUG.</title>
        <authorList>
            <person name="Tunovic T."/>
            <person name="Pineiro-Iglesias B."/>
            <person name="Unosson C."/>
            <person name="Inganas E."/>
            <person name="Ohlen M."/>
            <person name="Cardew S."/>
            <person name="Jensie-Markopoulos S."/>
            <person name="Salva-Serra F."/>
            <person name="Jaen-Luchoro D."/>
            <person name="Karlsson R."/>
            <person name="Svensson-Stadler L."/>
            <person name="Chun J."/>
            <person name="Moore E."/>
        </authorList>
    </citation>
    <scope>NUCLEOTIDE SEQUENCE [LARGE SCALE GENOMIC DNA]</scope>
    <source>
        <strain evidence="2 3">CCUG 30977</strain>
    </source>
</reference>
<dbReference type="PROSITE" id="PS51819">
    <property type="entry name" value="VOC"/>
    <property type="match status" value="1"/>
</dbReference>
<accession>A0A643FGP8</accession>
<dbReference type="SUPFAM" id="SSF54593">
    <property type="entry name" value="Glyoxalase/Bleomycin resistance protein/Dihydroxybiphenyl dioxygenase"/>
    <property type="match status" value="1"/>
</dbReference>
<dbReference type="AlphaFoldDB" id="A0A643FGP8"/>
<dbReference type="PANTHER" id="PTHR36503">
    <property type="entry name" value="BLR2520 PROTEIN"/>
    <property type="match status" value="1"/>
</dbReference>
<organism evidence="2 3">
    <name type="scientific">Ideonella dechloratans</name>
    <dbReference type="NCBI Taxonomy" id="36863"/>
    <lineage>
        <taxon>Bacteria</taxon>
        <taxon>Pseudomonadati</taxon>
        <taxon>Pseudomonadota</taxon>
        <taxon>Betaproteobacteria</taxon>
        <taxon>Burkholderiales</taxon>
        <taxon>Sphaerotilaceae</taxon>
        <taxon>Ideonella</taxon>
    </lineage>
</organism>
<name>A0A643FGP8_IDEDE</name>
<feature type="domain" description="VOC" evidence="1">
    <location>
        <begin position="3"/>
        <end position="129"/>
    </location>
</feature>
<dbReference type="InterPro" id="IPR029068">
    <property type="entry name" value="Glyas_Bleomycin-R_OHBP_Dase"/>
</dbReference>
<dbReference type="OrthoDB" id="4265398at2"/>
<dbReference type="PANTHER" id="PTHR36503:SF2">
    <property type="entry name" value="BLR2408 PROTEIN"/>
    <property type="match status" value="1"/>
</dbReference>